<evidence type="ECO:0000256" key="5">
    <source>
        <dbReference type="ARBA" id="ARBA00022832"/>
    </source>
</evidence>
<dbReference type="InterPro" id="IPR001242">
    <property type="entry name" value="Condensation_dom"/>
</dbReference>
<dbReference type="EMBL" id="MSIF01000006">
    <property type="protein sequence ID" value="OLF10549.1"/>
    <property type="molecule type" value="Genomic_DNA"/>
</dbReference>
<dbReference type="InterPro" id="IPR029058">
    <property type="entry name" value="AB_hydrolase_fold"/>
</dbReference>
<dbReference type="InterPro" id="IPR020806">
    <property type="entry name" value="PKS_PP-bd"/>
</dbReference>
<dbReference type="SMART" id="SM00823">
    <property type="entry name" value="PKS_PP"/>
    <property type="match status" value="2"/>
</dbReference>
<dbReference type="GO" id="GO:0071766">
    <property type="term" value="P:Actinobacterium-type cell wall biogenesis"/>
    <property type="evidence" value="ECO:0007669"/>
    <property type="project" value="UniProtKB-ARBA"/>
</dbReference>
<dbReference type="Pfam" id="PF00550">
    <property type="entry name" value="PP-binding"/>
    <property type="match status" value="2"/>
</dbReference>
<dbReference type="Gene3D" id="1.10.1200.10">
    <property type="entry name" value="ACP-like"/>
    <property type="match status" value="1"/>
</dbReference>
<dbReference type="Gene3D" id="3.40.50.1820">
    <property type="entry name" value="alpha/beta hydrolase"/>
    <property type="match status" value="1"/>
</dbReference>
<dbReference type="GO" id="GO:0006631">
    <property type="term" value="P:fatty acid metabolic process"/>
    <property type="evidence" value="ECO:0007669"/>
    <property type="project" value="UniProtKB-KW"/>
</dbReference>
<dbReference type="Gene3D" id="2.30.38.10">
    <property type="entry name" value="Luciferase, Domain 3"/>
    <property type="match status" value="1"/>
</dbReference>
<dbReference type="Pfam" id="PF23024">
    <property type="entry name" value="AMP-dom_DIP2-like"/>
    <property type="match status" value="1"/>
</dbReference>
<dbReference type="SUPFAM" id="SSF52777">
    <property type="entry name" value="CoA-dependent acyltransferases"/>
    <property type="match status" value="2"/>
</dbReference>
<sequence length="1566" mass="165699">MPHSSRTFVDVLRDRAARTPGRTALEFVDEDGASRVVDYADLDTGARRVAAHLDDRGARGERALLLHPPGIDFVIGFFGCLYAGVVAVPVSPPTGRRGPATMLAVAADAGAALALGDRVTLAALGSGAELAGRLSTLATDDITDGAEDWNGRVPLATDLAFLQYTSGSVGTPKGVMVRHDNLVHNSAAISEVVGAGPESRSVSWLPPFHDMGLIGGILQPVFAGFPATLLAPSTFLRRPARWLEAISRTGATMSVAPDFAYLECARRISAEESAGLDLSTWRHALVGAEPVRASTLDSFARAFAPAGFDRSAFRPCYGLAEATLLVTMSPVREQGPAVLDADREQLTRGRVAPAGDGRSSVTLTGCGRTHGDDLVVVVDRRTGRECAPGEVGEVWVGGAGVTDGYWGRPDETARVFRAGLLGHGDRLFLRTGDLGSVHGDELYLVGRVKDLIVVRGRNHHPHDIEQTATRAHPGLQPAGAAVFGVDHGDAERVVLVHEVVRGFEPRDAPAAIAATRDAVAAGHGLTLHDVVLVRRGTIPRTTSGKIRRSACRERWSTGALSGVTGPEPTTTPPADGLDPAGVLGLVGAALDLPEDRVDPDTSLVGLGLDSLTGMRLAGAVRERYAIDVGVERLLDGMTSRQLARALDEGDPTGTGGWTTPELGEPTDAQRWMWLLDQRIGASGACTVVGGVRLTGLVDTAAVRGSLDELVRQHHALRTTFPPGADGLPKGVTGPARPVTLTERDLSGRPDQLEPVIQELAATPFDLATGPLLRAMLIRLDPGSWCLAMCAHHIIVDGWSLGLLLRDLGTCYRALVDKAPVPDLGRETVPAPVPGDLAPDEEFWRDHLSGANPVDLPLDNPLPAAPTWRSAALPFELSAERTAGLRRYGATQDATLFTVLLAGLGAALARWTGQDDIVIGTPGSGRDPGTAESIGMFVNVLPLRVDAAGAPAFDELLRRVRTSTLAAYRHRRLPFERILRQAGTRRSDGRAPLVRVVLALQNLPMSRWQAGGTRAEPFELPAPGAQFELYLRVSEQPDGRLAGHLVYDAELFDAATMRGLLDAVGLVLRTAQESPGTRLPDLPILTEDERDRTLAELTAARSDGPVTTSPNEAVERAVDRCPSAPALRSPRGVLTYRDLDEEANRLAWLLRGAGAAPERFVVVSLPPVPELAVAVLAVLKAGAAVALTEWDDLEPVAVVTTLALAARYRAAGRPVLCLDAAPHADQPSVRVDTGAFPRALAAVTDSGLMTERADVLRRVAAWTASCPLTAEDVVLVEPSVPALVWCLGSGAEVVLDRSTAAESFAERGVTTWLADPAALRALVADPPAGTTALRRVLCLGTPPADLAAEVRSVLPDARLLLADPGHRMVLDDRGRLVPAGAVGEIHAGGSWSARGYRGRAGHTAGRFVPDPVIPGGRLYRTGERGRWRAGGTVEPLAPPDTVVPAGRAALVAPRDELERRLVEMWCAVLDLPEVSVTSDFFDVGGHSLLATRIVVRVRAEFGVELPVAGLLGGGLTIERLADRVRRAEIEEASEDDLAELLADLADLPDDHVSRLLAESAGGDPVEP</sequence>
<dbReference type="InterPro" id="IPR023213">
    <property type="entry name" value="CAT-like_dom_sf"/>
</dbReference>
<feature type="compositionally biased region" description="Low complexity" evidence="7">
    <location>
        <begin position="564"/>
        <end position="576"/>
    </location>
</feature>
<name>A0A7Z1AXM1_9PSEU</name>
<dbReference type="InterPro" id="IPR009081">
    <property type="entry name" value="PP-bd_ACP"/>
</dbReference>
<evidence type="ECO:0000256" key="6">
    <source>
        <dbReference type="ARBA" id="ARBA00023098"/>
    </source>
</evidence>
<keyword evidence="6" id="KW-0443">Lipid metabolism</keyword>
<dbReference type="InterPro" id="IPR036736">
    <property type="entry name" value="ACP-like_sf"/>
</dbReference>
<dbReference type="Gene3D" id="3.30.559.10">
    <property type="entry name" value="Chloramphenicol acetyltransferase-like domain"/>
    <property type="match status" value="1"/>
</dbReference>
<dbReference type="CDD" id="cd05931">
    <property type="entry name" value="FAAL"/>
    <property type="match status" value="1"/>
</dbReference>
<accession>A0A7Z1AXM1</accession>
<evidence type="ECO:0000256" key="2">
    <source>
        <dbReference type="ARBA" id="ARBA00006432"/>
    </source>
</evidence>
<keyword evidence="10" id="KW-1185">Reference proteome</keyword>
<dbReference type="InterPro" id="IPR025110">
    <property type="entry name" value="AMP-bd_C"/>
</dbReference>
<dbReference type="SUPFAM" id="SSF56801">
    <property type="entry name" value="Acetyl-CoA synthetase-like"/>
    <property type="match status" value="2"/>
</dbReference>
<evidence type="ECO:0000259" key="8">
    <source>
        <dbReference type="PROSITE" id="PS50075"/>
    </source>
</evidence>
<dbReference type="CDD" id="cd19531">
    <property type="entry name" value="LCL_NRPS-like"/>
    <property type="match status" value="1"/>
</dbReference>
<dbReference type="InterPro" id="IPR040097">
    <property type="entry name" value="FAAL/FAAC"/>
</dbReference>
<evidence type="ECO:0000313" key="9">
    <source>
        <dbReference type="EMBL" id="OLF10549.1"/>
    </source>
</evidence>
<comment type="caution">
    <text evidence="9">The sequence shown here is derived from an EMBL/GenBank/DDBJ whole genome shotgun (WGS) entry which is preliminary data.</text>
</comment>
<dbReference type="GO" id="GO:0008610">
    <property type="term" value="P:lipid biosynthetic process"/>
    <property type="evidence" value="ECO:0007669"/>
    <property type="project" value="InterPro"/>
</dbReference>
<dbReference type="Gene3D" id="3.30.300.30">
    <property type="match status" value="1"/>
</dbReference>
<keyword evidence="5" id="KW-0276">Fatty acid metabolism</keyword>
<evidence type="ECO:0000256" key="1">
    <source>
        <dbReference type="ARBA" id="ARBA00001957"/>
    </source>
</evidence>
<dbReference type="InterPro" id="IPR006162">
    <property type="entry name" value="Ppantetheine_attach_site"/>
</dbReference>
<evidence type="ECO:0000313" key="10">
    <source>
        <dbReference type="Proteomes" id="UP000185696"/>
    </source>
</evidence>
<dbReference type="Pfam" id="PF00668">
    <property type="entry name" value="Condensation"/>
    <property type="match status" value="1"/>
</dbReference>
<keyword evidence="3" id="KW-0596">Phosphopantetheine</keyword>
<evidence type="ECO:0000256" key="7">
    <source>
        <dbReference type="SAM" id="MobiDB-lite"/>
    </source>
</evidence>
<dbReference type="SUPFAM" id="SSF47336">
    <property type="entry name" value="ACP-like"/>
    <property type="match status" value="2"/>
</dbReference>
<organism evidence="9 10">
    <name type="scientific">Actinophytocola xinjiangensis</name>
    <dbReference type="NCBI Taxonomy" id="485602"/>
    <lineage>
        <taxon>Bacteria</taxon>
        <taxon>Bacillati</taxon>
        <taxon>Actinomycetota</taxon>
        <taxon>Actinomycetes</taxon>
        <taxon>Pseudonocardiales</taxon>
        <taxon>Pseudonocardiaceae</taxon>
    </lineage>
</organism>
<dbReference type="GO" id="GO:0031177">
    <property type="term" value="F:phosphopantetheine binding"/>
    <property type="evidence" value="ECO:0007669"/>
    <property type="project" value="InterPro"/>
</dbReference>
<dbReference type="PANTHER" id="PTHR45527">
    <property type="entry name" value="NONRIBOSOMAL PEPTIDE SYNTHETASE"/>
    <property type="match status" value="1"/>
</dbReference>
<dbReference type="PROSITE" id="PS50075">
    <property type="entry name" value="CARRIER"/>
    <property type="match status" value="2"/>
</dbReference>
<dbReference type="Gene3D" id="3.30.559.30">
    <property type="entry name" value="Nonribosomal peptide synthetase, condensation domain"/>
    <property type="match status" value="1"/>
</dbReference>
<comment type="similarity">
    <text evidence="2">Belongs to the ATP-dependent AMP-binding enzyme family.</text>
</comment>
<dbReference type="GO" id="GO:0044550">
    <property type="term" value="P:secondary metabolite biosynthetic process"/>
    <property type="evidence" value="ECO:0007669"/>
    <property type="project" value="TreeGrafter"/>
</dbReference>
<keyword evidence="4" id="KW-0597">Phosphoprotein</keyword>
<reference evidence="9 10" key="1">
    <citation type="submission" date="2016-12" db="EMBL/GenBank/DDBJ databases">
        <title>The draft genome sequence of Actinophytocola xinjiangensis.</title>
        <authorList>
            <person name="Wang W."/>
            <person name="Yuan L."/>
        </authorList>
    </citation>
    <scope>NUCLEOTIDE SEQUENCE [LARGE SCALE GENOMIC DNA]</scope>
    <source>
        <strain evidence="9 10">CGMCC 4.4663</strain>
    </source>
</reference>
<dbReference type="PANTHER" id="PTHR45527:SF1">
    <property type="entry name" value="FATTY ACID SYNTHASE"/>
    <property type="match status" value="1"/>
</dbReference>
<feature type="domain" description="Carrier" evidence="8">
    <location>
        <begin position="576"/>
        <end position="650"/>
    </location>
</feature>
<dbReference type="GO" id="GO:0003824">
    <property type="term" value="F:catalytic activity"/>
    <property type="evidence" value="ECO:0007669"/>
    <property type="project" value="InterPro"/>
</dbReference>
<evidence type="ECO:0000256" key="3">
    <source>
        <dbReference type="ARBA" id="ARBA00022450"/>
    </source>
</evidence>
<dbReference type="FunFam" id="3.40.50.12780:FF:000013">
    <property type="entry name" value="Long-chain-fatty-acid--AMP ligase FadD32"/>
    <property type="match status" value="1"/>
</dbReference>
<dbReference type="PROSITE" id="PS00012">
    <property type="entry name" value="PHOSPHOPANTETHEINE"/>
    <property type="match status" value="2"/>
</dbReference>
<proteinExistence type="inferred from homology"/>
<comment type="cofactor">
    <cofactor evidence="1">
        <name>pantetheine 4'-phosphate</name>
        <dbReference type="ChEBI" id="CHEBI:47942"/>
    </cofactor>
</comment>
<gene>
    <name evidence="9" type="ORF">BLA60_15315</name>
</gene>
<protein>
    <recommendedName>
        <fullName evidence="8">Carrier domain-containing protein</fullName>
    </recommendedName>
</protein>
<dbReference type="Gene3D" id="3.40.50.12780">
    <property type="entry name" value="N-terminal domain of ligase-like"/>
    <property type="match status" value="2"/>
</dbReference>
<dbReference type="Proteomes" id="UP000185696">
    <property type="component" value="Unassembled WGS sequence"/>
</dbReference>
<dbReference type="InterPro" id="IPR042099">
    <property type="entry name" value="ANL_N_sf"/>
</dbReference>
<dbReference type="Pfam" id="PF00501">
    <property type="entry name" value="AMP-binding"/>
    <property type="match status" value="2"/>
</dbReference>
<dbReference type="GO" id="GO:0043041">
    <property type="term" value="P:amino acid activation for nonribosomal peptide biosynthetic process"/>
    <property type="evidence" value="ECO:0007669"/>
    <property type="project" value="TreeGrafter"/>
</dbReference>
<dbReference type="OrthoDB" id="3671040at2"/>
<dbReference type="InterPro" id="IPR000873">
    <property type="entry name" value="AMP-dep_synth/lig_dom"/>
</dbReference>
<feature type="domain" description="Carrier" evidence="8">
    <location>
        <begin position="1451"/>
        <end position="1527"/>
    </location>
</feature>
<dbReference type="InterPro" id="IPR045851">
    <property type="entry name" value="AMP-bd_C_sf"/>
</dbReference>
<feature type="region of interest" description="Disordered" evidence="7">
    <location>
        <begin position="557"/>
        <end position="576"/>
    </location>
</feature>
<dbReference type="GO" id="GO:0005737">
    <property type="term" value="C:cytoplasm"/>
    <property type="evidence" value="ECO:0007669"/>
    <property type="project" value="TreeGrafter"/>
</dbReference>
<evidence type="ECO:0000256" key="4">
    <source>
        <dbReference type="ARBA" id="ARBA00022553"/>
    </source>
</evidence>